<dbReference type="Gene3D" id="1.25.40.10">
    <property type="entry name" value="Tetratricopeptide repeat domain"/>
    <property type="match status" value="1"/>
</dbReference>
<evidence type="ECO:0000313" key="7">
    <source>
        <dbReference type="EMBL" id="SDM32602.1"/>
    </source>
</evidence>
<dbReference type="InterPro" id="IPR005158">
    <property type="entry name" value="BTAD"/>
</dbReference>
<keyword evidence="8" id="KW-1185">Reference proteome</keyword>
<sequence>MGVRARACHGSSLRFRVLGPVEFQWDGGDWQRPRAPKRREVLAALLANANRAVSTDRLCEYLWESPPKSATKLVQVYVHQLRGELGDLEGRWLRTQDRRYVIDVGSGELDVHRFTEAVSLGELAAEAADDHGAAQHFRRALGMWRGSAFEDLRGSAQGRLEGIQLDEQRLIAMESAFQAELACGRHREVIGELTAAVRRFPLRERLYELLIVALGRAGRRSEAVAVYQDLNRTLTAELGAGVRPSLMANRLIREIMGHHYGSHCAAARQPGVAAGA</sequence>
<accession>A0A1G9SB36</accession>
<dbReference type="InterPro" id="IPR016032">
    <property type="entry name" value="Sig_transdc_resp-reg_C-effctor"/>
</dbReference>
<keyword evidence="2" id="KW-0805">Transcription regulation</keyword>
<dbReference type="GO" id="GO:0006355">
    <property type="term" value="P:regulation of DNA-templated transcription"/>
    <property type="evidence" value="ECO:0007669"/>
    <property type="project" value="InterPro"/>
</dbReference>
<dbReference type="InterPro" id="IPR036388">
    <property type="entry name" value="WH-like_DNA-bd_sf"/>
</dbReference>
<dbReference type="Pfam" id="PF00486">
    <property type="entry name" value="Trans_reg_C"/>
    <property type="match status" value="1"/>
</dbReference>
<dbReference type="SMART" id="SM01043">
    <property type="entry name" value="BTAD"/>
    <property type="match status" value="1"/>
</dbReference>
<organism evidence="7 8">
    <name type="scientific">Allokutzneria albata</name>
    <name type="common">Kibdelosporangium albatum</name>
    <dbReference type="NCBI Taxonomy" id="211114"/>
    <lineage>
        <taxon>Bacteria</taxon>
        <taxon>Bacillati</taxon>
        <taxon>Actinomycetota</taxon>
        <taxon>Actinomycetes</taxon>
        <taxon>Pseudonocardiales</taxon>
        <taxon>Pseudonocardiaceae</taxon>
        <taxon>Allokutzneria</taxon>
    </lineage>
</organism>
<comment type="similarity">
    <text evidence="1">Belongs to the AfsR/DnrI/RedD regulatory family.</text>
</comment>
<dbReference type="InterPro" id="IPR051677">
    <property type="entry name" value="AfsR-DnrI-RedD_regulator"/>
</dbReference>
<dbReference type="InterPro" id="IPR001867">
    <property type="entry name" value="OmpR/PhoB-type_DNA-bd"/>
</dbReference>
<evidence type="ECO:0000256" key="2">
    <source>
        <dbReference type="ARBA" id="ARBA00023015"/>
    </source>
</evidence>
<dbReference type="GO" id="GO:0003677">
    <property type="term" value="F:DNA binding"/>
    <property type="evidence" value="ECO:0007669"/>
    <property type="project" value="UniProtKB-KW"/>
</dbReference>
<dbReference type="CDD" id="cd15831">
    <property type="entry name" value="BTAD"/>
    <property type="match status" value="1"/>
</dbReference>
<dbReference type="GO" id="GO:0000160">
    <property type="term" value="P:phosphorelay signal transduction system"/>
    <property type="evidence" value="ECO:0007669"/>
    <property type="project" value="InterPro"/>
</dbReference>
<dbReference type="SMART" id="SM00862">
    <property type="entry name" value="Trans_reg_C"/>
    <property type="match status" value="1"/>
</dbReference>
<evidence type="ECO:0000259" key="5">
    <source>
        <dbReference type="SMART" id="SM00862"/>
    </source>
</evidence>
<dbReference type="SUPFAM" id="SSF46894">
    <property type="entry name" value="C-terminal effector domain of the bipartite response regulators"/>
    <property type="match status" value="1"/>
</dbReference>
<evidence type="ECO:0000313" key="8">
    <source>
        <dbReference type="Proteomes" id="UP000183376"/>
    </source>
</evidence>
<evidence type="ECO:0000256" key="1">
    <source>
        <dbReference type="ARBA" id="ARBA00005820"/>
    </source>
</evidence>
<feature type="domain" description="Bacterial transcriptional activator" evidence="6">
    <location>
        <begin position="109"/>
        <end position="256"/>
    </location>
</feature>
<dbReference type="Gene3D" id="1.10.10.10">
    <property type="entry name" value="Winged helix-like DNA-binding domain superfamily/Winged helix DNA-binding domain"/>
    <property type="match status" value="1"/>
</dbReference>
<dbReference type="SUPFAM" id="SSF48452">
    <property type="entry name" value="TPR-like"/>
    <property type="match status" value="1"/>
</dbReference>
<evidence type="ECO:0000256" key="3">
    <source>
        <dbReference type="ARBA" id="ARBA00023125"/>
    </source>
</evidence>
<dbReference type="InterPro" id="IPR011990">
    <property type="entry name" value="TPR-like_helical_dom_sf"/>
</dbReference>
<keyword evidence="4" id="KW-0804">Transcription</keyword>
<evidence type="ECO:0000259" key="6">
    <source>
        <dbReference type="SMART" id="SM01043"/>
    </source>
</evidence>
<gene>
    <name evidence="7" type="ORF">SAMN04489726_1027</name>
</gene>
<dbReference type="AlphaFoldDB" id="A0A1G9SB36"/>
<dbReference type="PANTHER" id="PTHR35807">
    <property type="entry name" value="TRANSCRIPTIONAL REGULATOR REDD-RELATED"/>
    <property type="match status" value="1"/>
</dbReference>
<protein>
    <submittedName>
        <fullName evidence="7">DNA-binding transcriptional activator of the SARP family</fullName>
    </submittedName>
</protein>
<proteinExistence type="inferred from homology"/>
<dbReference type="STRING" id="211114.SAMN04489726_1027"/>
<name>A0A1G9SB36_ALLAB</name>
<dbReference type="EMBL" id="LT629701">
    <property type="protein sequence ID" value="SDM32602.1"/>
    <property type="molecule type" value="Genomic_DNA"/>
</dbReference>
<evidence type="ECO:0000256" key="4">
    <source>
        <dbReference type="ARBA" id="ARBA00023163"/>
    </source>
</evidence>
<dbReference type="PANTHER" id="PTHR35807:SF1">
    <property type="entry name" value="TRANSCRIPTIONAL REGULATOR REDD"/>
    <property type="match status" value="1"/>
</dbReference>
<keyword evidence="3 7" id="KW-0238">DNA-binding</keyword>
<reference evidence="7 8" key="1">
    <citation type="submission" date="2016-10" db="EMBL/GenBank/DDBJ databases">
        <authorList>
            <person name="de Groot N.N."/>
        </authorList>
    </citation>
    <scope>NUCLEOTIDE SEQUENCE [LARGE SCALE GENOMIC DNA]</scope>
    <source>
        <strain evidence="7 8">DSM 44149</strain>
    </source>
</reference>
<dbReference type="Pfam" id="PF03704">
    <property type="entry name" value="BTAD"/>
    <property type="match status" value="1"/>
</dbReference>
<dbReference type="Proteomes" id="UP000183376">
    <property type="component" value="Chromosome I"/>
</dbReference>
<feature type="domain" description="OmpR/PhoB-type" evidence="5">
    <location>
        <begin position="31"/>
        <end position="102"/>
    </location>
</feature>